<evidence type="ECO:0000313" key="2">
    <source>
        <dbReference type="Proteomes" id="UP000516437"/>
    </source>
</evidence>
<name>A0A6A1VPM8_9ROSI</name>
<evidence type="ECO:0000313" key="1">
    <source>
        <dbReference type="EMBL" id="KAB1212840.1"/>
    </source>
</evidence>
<organism evidence="1 2">
    <name type="scientific">Morella rubra</name>
    <name type="common">Chinese bayberry</name>
    <dbReference type="NCBI Taxonomy" id="262757"/>
    <lineage>
        <taxon>Eukaryota</taxon>
        <taxon>Viridiplantae</taxon>
        <taxon>Streptophyta</taxon>
        <taxon>Embryophyta</taxon>
        <taxon>Tracheophyta</taxon>
        <taxon>Spermatophyta</taxon>
        <taxon>Magnoliopsida</taxon>
        <taxon>eudicotyledons</taxon>
        <taxon>Gunneridae</taxon>
        <taxon>Pentapetalae</taxon>
        <taxon>rosids</taxon>
        <taxon>fabids</taxon>
        <taxon>Fagales</taxon>
        <taxon>Myricaceae</taxon>
        <taxon>Morella</taxon>
    </lineage>
</organism>
<dbReference type="Proteomes" id="UP000516437">
    <property type="component" value="Chromosome 5"/>
</dbReference>
<keyword evidence="2" id="KW-1185">Reference proteome</keyword>
<proteinExistence type="predicted"/>
<reference evidence="1 2" key="1">
    <citation type="journal article" date="2019" name="Plant Biotechnol. J.">
        <title>The red bayberry genome and genetic basis of sex determination.</title>
        <authorList>
            <person name="Jia H.M."/>
            <person name="Jia H.J."/>
            <person name="Cai Q.L."/>
            <person name="Wang Y."/>
            <person name="Zhao H.B."/>
            <person name="Yang W.F."/>
            <person name="Wang G.Y."/>
            <person name="Li Y.H."/>
            <person name="Zhan D.L."/>
            <person name="Shen Y.T."/>
            <person name="Niu Q.F."/>
            <person name="Chang L."/>
            <person name="Qiu J."/>
            <person name="Zhao L."/>
            <person name="Xie H.B."/>
            <person name="Fu W.Y."/>
            <person name="Jin J."/>
            <person name="Li X.W."/>
            <person name="Jiao Y."/>
            <person name="Zhou C.C."/>
            <person name="Tu T."/>
            <person name="Chai C.Y."/>
            <person name="Gao J.L."/>
            <person name="Fan L.J."/>
            <person name="van de Weg E."/>
            <person name="Wang J.Y."/>
            <person name="Gao Z.S."/>
        </authorList>
    </citation>
    <scope>NUCLEOTIDE SEQUENCE [LARGE SCALE GENOMIC DNA]</scope>
    <source>
        <tissue evidence="1">Leaves</tissue>
    </source>
</reference>
<dbReference type="AlphaFoldDB" id="A0A6A1VPM8"/>
<dbReference type="EMBL" id="RXIC02000023">
    <property type="protein sequence ID" value="KAB1212840.1"/>
    <property type="molecule type" value="Genomic_DNA"/>
</dbReference>
<comment type="caution">
    <text evidence="1">The sequence shown here is derived from an EMBL/GenBank/DDBJ whole genome shotgun (WGS) entry which is preliminary data.</text>
</comment>
<protein>
    <submittedName>
        <fullName evidence="1">Uncharacterized protein</fullName>
    </submittedName>
</protein>
<sequence length="89" mass="10511">MEARNPKVTYLFCMLELLSSPHLESDDVARVFRFLGPLKDIKDMMWLRRTIIQQFDYEWNDGLEIEVEGWLGVMATATLLKWWGCSLNQ</sequence>
<accession>A0A6A1VPM8</accession>
<gene>
    <name evidence="1" type="ORF">CJ030_MR5G010140</name>
</gene>